<dbReference type="KEGG" id="cput:CONPUDRAFT_120527"/>
<dbReference type="PANTHER" id="PTHR43968:SF8">
    <property type="entry name" value="S-TRANSFERASE, PUTATIVE (AFU_ORTHOLOGUE AFUA_2G00590)-RELATED"/>
    <property type="match status" value="1"/>
</dbReference>
<dbReference type="RefSeq" id="XP_007766215.1">
    <property type="nucleotide sequence ID" value="XM_007768025.1"/>
</dbReference>
<dbReference type="GO" id="GO:0005737">
    <property type="term" value="C:cytoplasm"/>
    <property type="evidence" value="ECO:0007669"/>
    <property type="project" value="TreeGrafter"/>
</dbReference>
<sequence>MSSDKQITLYYSKMSVNVHRVCMALEEAKLSYKTYPIQIAAPKPAWYLEKINPKGLIPAITYGGPDVPGDHPSPSATVITESPIIMEFIADLRPHAGLLPADPVARAKVRMFIDTVNTQLVPAFLRFLKEGASYEPVLDGVRAVQRLLPEYYENGNGTWAVGDTFTIADIAAAPFVARVRLPGKYSVGKYAAGEERLLQDALDSPEFARFKAYGVRLFERPSFKATYDEDHIVSEWRRLLA</sequence>
<dbReference type="PROSITE" id="PS50405">
    <property type="entry name" value="GST_CTER"/>
    <property type="match status" value="1"/>
</dbReference>
<dbReference type="CDD" id="cd00299">
    <property type="entry name" value="GST_C_family"/>
    <property type="match status" value="1"/>
</dbReference>
<dbReference type="InterPro" id="IPR010987">
    <property type="entry name" value="Glutathione-S-Trfase_C-like"/>
</dbReference>
<dbReference type="PANTHER" id="PTHR43968">
    <property type="match status" value="1"/>
</dbReference>
<protein>
    <submittedName>
        <fullName evidence="3">Glutathione S-transferase C-terminal-like protein</fullName>
    </submittedName>
</protein>
<dbReference type="OMA" id="FFFRGER"/>
<gene>
    <name evidence="3" type="ORF">CONPUDRAFT_120527</name>
</gene>
<dbReference type="Gene3D" id="1.20.1050.10">
    <property type="match status" value="1"/>
</dbReference>
<dbReference type="PROSITE" id="PS50404">
    <property type="entry name" value="GST_NTER"/>
    <property type="match status" value="1"/>
</dbReference>
<keyword evidence="4" id="KW-1185">Reference proteome</keyword>
<dbReference type="InterPro" id="IPR050983">
    <property type="entry name" value="GST_Omega/HSP26"/>
</dbReference>
<accession>A0A5M3N0W9</accession>
<dbReference type="SUPFAM" id="SSF52833">
    <property type="entry name" value="Thioredoxin-like"/>
    <property type="match status" value="1"/>
</dbReference>
<dbReference type="CDD" id="cd00570">
    <property type="entry name" value="GST_N_family"/>
    <property type="match status" value="1"/>
</dbReference>
<name>A0A5M3N0W9_CONPW</name>
<proteinExistence type="predicted"/>
<dbReference type="InterPro" id="IPR004045">
    <property type="entry name" value="Glutathione_S-Trfase_N"/>
</dbReference>
<feature type="domain" description="GST N-terminal" evidence="1">
    <location>
        <begin position="5"/>
        <end position="97"/>
    </location>
</feature>
<evidence type="ECO:0000259" key="1">
    <source>
        <dbReference type="PROSITE" id="PS50404"/>
    </source>
</evidence>
<dbReference type="InterPro" id="IPR040079">
    <property type="entry name" value="Glutathione_S-Trfase"/>
</dbReference>
<dbReference type="Pfam" id="PF13409">
    <property type="entry name" value="GST_N_2"/>
    <property type="match status" value="1"/>
</dbReference>
<dbReference type="Pfam" id="PF13410">
    <property type="entry name" value="GST_C_2"/>
    <property type="match status" value="1"/>
</dbReference>
<evidence type="ECO:0000259" key="2">
    <source>
        <dbReference type="PROSITE" id="PS50405"/>
    </source>
</evidence>
<comment type="caution">
    <text evidence="3">The sequence shown here is derived from an EMBL/GenBank/DDBJ whole genome shotgun (WGS) entry which is preliminary data.</text>
</comment>
<keyword evidence="3" id="KW-0808">Transferase</keyword>
<dbReference type="SFLD" id="SFLDG00358">
    <property type="entry name" value="Main_(cytGST)"/>
    <property type="match status" value="1"/>
</dbReference>
<dbReference type="SFLD" id="SFLDS00019">
    <property type="entry name" value="Glutathione_Transferase_(cytos"/>
    <property type="match status" value="1"/>
</dbReference>
<organism evidence="3 4">
    <name type="scientific">Coniophora puteana (strain RWD-64-598)</name>
    <name type="common">Brown rot fungus</name>
    <dbReference type="NCBI Taxonomy" id="741705"/>
    <lineage>
        <taxon>Eukaryota</taxon>
        <taxon>Fungi</taxon>
        <taxon>Dikarya</taxon>
        <taxon>Basidiomycota</taxon>
        <taxon>Agaricomycotina</taxon>
        <taxon>Agaricomycetes</taxon>
        <taxon>Agaricomycetidae</taxon>
        <taxon>Boletales</taxon>
        <taxon>Coniophorineae</taxon>
        <taxon>Coniophoraceae</taxon>
        <taxon>Coniophora</taxon>
    </lineage>
</organism>
<reference evidence="4" key="1">
    <citation type="journal article" date="2012" name="Science">
        <title>The Paleozoic origin of enzymatic lignin decomposition reconstructed from 31 fungal genomes.</title>
        <authorList>
            <person name="Floudas D."/>
            <person name="Binder M."/>
            <person name="Riley R."/>
            <person name="Barry K."/>
            <person name="Blanchette R.A."/>
            <person name="Henrissat B."/>
            <person name="Martinez A.T."/>
            <person name="Otillar R."/>
            <person name="Spatafora J.W."/>
            <person name="Yadav J.S."/>
            <person name="Aerts A."/>
            <person name="Benoit I."/>
            <person name="Boyd A."/>
            <person name="Carlson A."/>
            <person name="Copeland A."/>
            <person name="Coutinho P.M."/>
            <person name="de Vries R.P."/>
            <person name="Ferreira P."/>
            <person name="Findley K."/>
            <person name="Foster B."/>
            <person name="Gaskell J."/>
            <person name="Glotzer D."/>
            <person name="Gorecki P."/>
            <person name="Heitman J."/>
            <person name="Hesse C."/>
            <person name="Hori C."/>
            <person name="Igarashi K."/>
            <person name="Jurgens J.A."/>
            <person name="Kallen N."/>
            <person name="Kersten P."/>
            <person name="Kohler A."/>
            <person name="Kuees U."/>
            <person name="Kumar T.K.A."/>
            <person name="Kuo A."/>
            <person name="LaButti K."/>
            <person name="Larrondo L.F."/>
            <person name="Lindquist E."/>
            <person name="Ling A."/>
            <person name="Lombard V."/>
            <person name="Lucas S."/>
            <person name="Lundell T."/>
            <person name="Martin R."/>
            <person name="McLaughlin D.J."/>
            <person name="Morgenstern I."/>
            <person name="Morin E."/>
            <person name="Murat C."/>
            <person name="Nagy L.G."/>
            <person name="Nolan M."/>
            <person name="Ohm R.A."/>
            <person name="Patyshakuliyeva A."/>
            <person name="Rokas A."/>
            <person name="Ruiz-Duenas F.J."/>
            <person name="Sabat G."/>
            <person name="Salamov A."/>
            <person name="Samejima M."/>
            <person name="Schmutz J."/>
            <person name="Slot J.C."/>
            <person name="St John F."/>
            <person name="Stenlid J."/>
            <person name="Sun H."/>
            <person name="Sun S."/>
            <person name="Syed K."/>
            <person name="Tsang A."/>
            <person name="Wiebenga A."/>
            <person name="Young D."/>
            <person name="Pisabarro A."/>
            <person name="Eastwood D.C."/>
            <person name="Martin F."/>
            <person name="Cullen D."/>
            <person name="Grigoriev I.V."/>
            <person name="Hibbett D.S."/>
        </authorList>
    </citation>
    <scope>NUCLEOTIDE SEQUENCE [LARGE SCALE GENOMIC DNA]</scope>
    <source>
        <strain evidence="4">RWD-64-598 SS2</strain>
    </source>
</reference>
<dbReference type="Proteomes" id="UP000053558">
    <property type="component" value="Unassembled WGS sequence"/>
</dbReference>
<dbReference type="Gene3D" id="3.40.30.10">
    <property type="entry name" value="Glutaredoxin"/>
    <property type="match status" value="1"/>
</dbReference>
<dbReference type="GeneID" id="19199549"/>
<dbReference type="AlphaFoldDB" id="A0A5M3N0W9"/>
<feature type="domain" description="GST C-terminal" evidence="2">
    <location>
        <begin position="102"/>
        <end position="236"/>
    </location>
</feature>
<evidence type="ECO:0000313" key="3">
    <source>
        <dbReference type="EMBL" id="EIW84545.1"/>
    </source>
</evidence>
<dbReference type="SUPFAM" id="SSF47616">
    <property type="entry name" value="GST C-terminal domain-like"/>
    <property type="match status" value="1"/>
</dbReference>
<dbReference type="GO" id="GO:0016740">
    <property type="term" value="F:transferase activity"/>
    <property type="evidence" value="ECO:0007669"/>
    <property type="project" value="UniProtKB-KW"/>
</dbReference>
<dbReference type="EMBL" id="JH711575">
    <property type="protein sequence ID" value="EIW84545.1"/>
    <property type="molecule type" value="Genomic_DNA"/>
</dbReference>
<dbReference type="OrthoDB" id="202840at2759"/>
<evidence type="ECO:0000313" key="4">
    <source>
        <dbReference type="Proteomes" id="UP000053558"/>
    </source>
</evidence>
<dbReference type="InterPro" id="IPR036249">
    <property type="entry name" value="Thioredoxin-like_sf"/>
</dbReference>
<dbReference type="InterPro" id="IPR036282">
    <property type="entry name" value="Glutathione-S-Trfase_C_sf"/>
</dbReference>